<dbReference type="EMBL" id="NBTY01000138">
    <property type="protein sequence ID" value="OTP70483.1"/>
    <property type="molecule type" value="Genomic_DNA"/>
</dbReference>
<dbReference type="AlphaFoldDB" id="A0A242MGQ1"/>
<gene>
    <name evidence="1" type="ORF">PAMC26510_25385</name>
</gene>
<protein>
    <submittedName>
        <fullName evidence="1">Uncharacterized protein</fullName>
    </submittedName>
</protein>
<sequence length="37" mass="3903">MPPSGCFVSFIALGMCGDHVAGGLQRLLFAPFRHGDP</sequence>
<accession>A0A242MGQ1</accession>
<name>A0A242MGQ1_CABSO</name>
<proteinExistence type="predicted"/>
<organism evidence="1 2">
    <name type="scientific">Caballeronia sordidicola</name>
    <name type="common">Burkholderia sordidicola</name>
    <dbReference type="NCBI Taxonomy" id="196367"/>
    <lineage>
        <taxon>Bacteria</taxon>
        <taxon>Pseudomonadati</taxon>
        <taxon>Pseudomonadota</taxon>
        <taxon>Betaproteobacteria</taxon>
        <taxon>Burkholderiales</taxon>
        <taxon>Burkholderiaceae</taxon>
        <taxon>Caballeronia</taxon>
    </lineage>
</organism>
<reference evidence="1 2" key="1">
    <citation type="submission" date="2017-03" db="EMBL/GenBank/DDBJ databases">
        <title>Genome analysis of strain PAMC 26510.</title>
        <authorList>
            <person name="Oh H.-M."/>
            <person name="Yang J.-A."/>
        </authorList>
    </citation>
    <scope>NUCLEOTIDE SEQUENCE [LARGE SCALE GENOMIC DNA]</scope>
    <source>
        <strain evidence="1 2">PAMC 26510</strain>
    </source>
</reference>
<evidence type="ECO:0000313" key="2">
    <source>
        <dbReference type="Proteomes" id="UP000194546"/>
    </source>
</evidence>
<comment type="caution">
    <text evidence="1">The sequence shown here is derived from an EMBL/GenBank/DDBJ whole genome shotgun (WGS) entry which is preliminary data.</text>
</comment>
<evidence type="ECO:0000313" key="1">
    <source>
        <dbReference type="EMBL" id="OTP70483.1"/>
    </source>
</evidence>
<dbReference type="Proteomes" id="UP000194546">
    <property type="component" value="Unassembled WGS sequence"/>
</dbReference>